<dbReference type="AlphaFoldDB" id="W7HV06"/>
<evidence type="ECO:0000256" key="1">
    <source>
        <dbReference type="SAM" id="MobiDB-lite"/>
    </source>
</evidence>
<evidence type="ECO:0008006" key="4">
    <source>
        <dbReference type="Google" id="ProtNLM"/>
    </source>
</evidence>
<sequence length="407" mass="45511">MFFKDQINGAPARASGMRAPARHIRTPSNIVPSKVVCLEKDEALQWPQNGTQTGTTTSQRRVVEEIVQYLLQKQDSGVIVEPVPTRCKSADGQKAGVTKLPTEIHFMILGYLGDYDALCLSLACRALFNKSVPRVQNIICPLDTLGCWSAKALVRADPNNPSPTATATEAQYLDKATAAKIATPALRRNETLYMAAFPHQRLVLHSLAHNMHIPQVVRRFVSATLRDKEYENLFRPGEEYVLRNVDRREYVPFSTSKISSPAVGVQGIKEEEESIVETLHSAEMFIDAISCAPEGTVDRSKFEMGSWAGCRVDIVSKRRIEKAEDGWTRAAKGDTRRPYIGAGERRGWSYRDGSDLMTSGAWSGIGGTYRRDKSIGQRNRMYSFLGKEKFVLPCQPRLLVESRIMWV</sequence>
<dbReference type="CDD" id="cd09917">
    <property type="entry name" value="F-box_SF"/>
    <property type="match status" value="1"/>
</dbReference>
<dbReference type="HOGENOM" id="CLU_700137_0_0_1"/>
<keyword evidence="3" id="KW-1185">Reference proteome</keyword>
<evidence type="ECO:0000313" key="2">
    <source>
        <dbReference type="EMBL" id="EWC43678.1"/>
    </source>
</evidence>
<protein>
    <recommendedName>
        <fullName evidence="4">F-box domain-containing protein</fullName>
    </recommendedName>
</protein>
<reference evidence="2 3" key="1">
    <citation type="submission" date="2013-05" db="EMBL/GenBank/DDBJ databases">
        <title>Drechslerella stenobrocha genome reveals carnivorous origination and mechanical trapping mechanism of predatory fungi.</title>
        <authorList>
            <person name="Liu X."/>
            <person name="Zhang W."/>
            <person name="Liu K."/>
        </authorList>
    </citation>
    <scope>NUCLEOTIDE SEQUENCE [LARGE SCALE GENOMIC DNA]</scope>
    <source>
        <strain evidence="2 3">248</strain>
    </source>
</reference>
<feature type="region of interest" description="Disordered" evidence="1">
    <location>
        <begin position="1"/>
        <end position="21"/>
    </location>
</feature>
<dbReference type="EMBL" id="KI966457">
    <property type="protein sequence ID" value="EWC43678.1"/>
    <property type="molecule type" value="Genomic_DNA"/>
</dbReference>
<organism evidence="2 3">
    <name type="scientific">Drechslerella stenobrocha 248</name>
    <dbReference type="NCBI Taxonomy" id="1043628"/>
    <lineage>
        <taxon>Eukaryota</taxon>
        <taxon>Fungi</taxon>
        <taxon>Dikarya</taxon>
        <taxon>Ascomycota</taxon>
        <taxon>Pezizomycotina</taxon>
        <taxon>Orbiliomycetes</taxon>
        <taxon>Orbiliales</taxon>
        <taxon>Orbiliaceae</taxon>
        <taxon>Drechslerella</taxon>
    </lineage>
</organism>
<evidence type="ECO:0000313" key="3">
    <source>
        <dbReference type="Proteomes" id="UP000024837"/>
    </source>
</evidence>
<dbReference type="SUPFAM" id="SSF81383">
    <property type="entry name" value="F-box domain"/>
    <property type="match status" value="1"/>
</dbReference>
<dbReference type="OrthoDB" id="5281164at2759"/>
<dbReference type="InterPro" id="IPR036047">
    <property type="entry name" value="F-box-like_dom_sf"/>
</dbReference>
<name>W7HV06_9PEZI</name>
<gene>
    <name evidence="2" type="ORF">DRE_01565</name>
</gene>
<dbReference type="Proteomes" id="UP000024837">
    <property type="component" value="Unassembled WGS sequence"/>
</dbReference>
<proteinExistence type="predicted"/>
<accession>W7HV06</accession>